<dbReference type="OrthoDB" id="3618826at2"/>
<protein>
    <submittedName>
        <fullName evidence="1">Uncharacterized protein</fullName>
    </submittedName>
</protein>
<dbReference type="PATRIC" id="fig|261654.4.peg.2419"/>
<gene>
    <name evidence="1" type="ORF">GA0070611_2371</name>
</gene>
<evidence type="ECO:0000313" key="1">
    <source>
        <dbReference type="EMBL" id="SBT43575.1"/>
    </source>
</evidence>
<dbReference type="RefSeq" id="WP_091662494.1">
    <property type="nucleotide sequence ID" value="NZ_LT594323.1"/>
</dbReference>
<name>A0A1A8ZIB4_9ACTN</name>
<reference evidence="2" key="1">
    <citation type="submission" date="2016-06" db="EMBL/GenBank/DDBJ databases">
        <authorList>
            <person name="Varghese N."/>
            <person name="Submissions Spin"/>
        </authorList>
    </citation>
    <scope>NUCLEOTIDE SEQUENCE [LARGE SCALE GENOMIC DNA]</scope>
    <source>
        <strain evidence="2">DSM 44815</strain>
    </source>
</reference>
<dbReference type="AlphaFoldDB" id="A0A1A8ZIB4"/>
<keyword evidence="2" id="KW-1185">Reference proteome</keyword>
<dbReference type="EMBL" id="LT594323">
    <property type="protein sequence ID" value="SBT43575.1"/>
    <property type="molecule type" value="Genomic_DNA"/>
</dbReference>
<dbReference type="Proteomes" id="UP000199385">
    <property type="component" value="Chromosome I"/>
</dbReference>
<sequence length="173" mass="19602">MGASQWRYTVVHRDDVGAALRQLRQEVYDRGEYYRESPDVDLDLTEEEFRAGLDPREDDDGLTEAIIEDWRERRRRPVPVDPDTLVAAQPHSGTHSIIDMVNGVSHRPGFATVSPLTSEELINAFGRTTPSADQVEEWMKAGGSPRERWVGSYVISYHDGRPGHIHFHGYSGD</sequence>
<evidence type="ECO:0000313" key="2">
    <source>
        <dbReference type="Proteomes" id="UP000199385"/>
    </source>
</evidence>
<accession>A0A1A8ZIB4</accession>
<organism evidence="1 2">
    <name type="scientific">Micromonospora auratinigra</name>
    <dbReference type="NCBI Taxonomy" id="261654"/>
    <lineage>
        <taxon>Bacteria</taxon>
        <taxon>Bacillati</taxon>
        <taxon>Actinomycetota</taxon>
        <taxon>Actinomycetes</taxon>
        <taxon>Micromonosporales</taxon>
        <taxon>Micromonosporaceae</taxon>
        <taxon>Micromonospora</taxon>
    </lineage>
</organism>
<proteinExistence type="predicted"/>